<evidence type="ECO:0000313" key="3">
    <source>
        <dbReference type="Proteomes" id="UP000075635"/>
    </source>
</evidence>
<dbReference type="EMBL" id="JEMB01001468">
    <property type="protein sequence ID" value="KYF87136.1"/>
    <property type="molecule type" value="Genomic_DNA"/>
</dbReference>
<dbReference type="PANTHER" id="PTHR34859">
    <property type="entry name" value="UNNAMED PRODUCT"/>
    <property type="match status" value="1"/>
</dbReference>
<evidence type="ECO:0000256" key="1">
    <source>
        <dbReference type="SAM" id="MobiDB-lite"/>
    </source>
</evidence>
<sequence length="602" mass="63139">MLFFTVGAFAACAVPEGAEPSGDHEGAEPSGDPGEPRAEDEATAEADGALKVNDCVNPHSFAGCNDAPVQSCVCAEDPFCCNTQWDSICAAEVTSLHCVPASASVIGHLQCTAPDGAVTVTSALAFVPISIAGLGSGVTDANGDFRIPVSSTASASVHLDVTYDGVVSSNGVTTPLTIMDDLHAPRGQGIDVAGSPRSSGDLDVDVVTLSGVDCELWRLGVDTLRDFHAVREAQPPAHALRVLRWSGVYLGAPYTFYDHINIRTDFLTSTWGSTAAERRRGITHEFGHSVRHVADGDLNHWNGDDVAYIYGRSHDGSEIANKEYAFNEGFANYWERARVHARGRLCGGVNACPSSQFRDWNEKLIADALLDLSDVAGDRAMIEVLEANPGTIHSLYEFQSRLHVQDPDILAPAAVPECPPGFSDDGATCSSTVSKPSYGRGVGTAPTLCGAGQQYDAGLCYPLCASGYRGVGPVCWQSCPSGYADDGLTCRRDARIINADNSSCPWYDACGLTFAKGCSTCPAGYTNDGCTCRVDAHIFAKSSYGRGVGSVPTSCGAGQQYDAGLCYPSCASGYSGAGPVCWGSCPVGYIDFGATCTKVISD</sequence>
<reference evidence="2 3" key="1">
    <citation type="submission" date="2014-02" db="EMBL/GenBank/DDBJ databases">
        <title>The small core and large imbalanced accessory genome model reveals a collaborative survival strategy of Sorangium cellulosum strains in nature.</title>
        <authorList>
            <person name="Han K."/>
            <person name="Peng R."/>
            <person name="Blom J."/>
            <person name="Li Y.-Z."/>
        </authorList>
    </citation>
    <scope>NUCLEOTIDE SEQUENCE [LARGE SCALE GENOMIC DNA]</scope>
    <source>
        <strain evidence="2 3">So0011-07</strain>
    </source>
</reference>
<accession>A0A150S468</accession>
<dbReference type="PANTHER" id="PTHR34859:SF2">
    <property type="entry name" value="LYSM DOMAIN-CONTAINING PROTEIN"/>
    <property type="match status" value="1"/>
</dbReference>
<name>A0A150S468_SORCE</name>
<organism evidence="2 3">
    <name type="scientific">Sorangium cellulosum</name>
    <name type="common">Polyangium cellulosum</name>
    <dbReference type="NCBI Taxonomy" id="56"/>
    <lineage>
        <taxon>Bacteria</taxon>
        <taxon>Pseudomonadati</taxon>
        <taxon>Myxococcota</taxon>
        <taxon>Polyangia</taxon>
        <taxon>Polyangiales</taxon>
        <taxon>Polyangiaceae</taxon>
        <taxon>Sorangium</taxon>
    </lineage>
</organism>
<dbReference type="InterPro" id="IPR009030">
    <property type="entry name" value="Growth_fac_rcpt_cys_sf"/>
</dbReference>
<dbReference type="SUPFAM" id="SSF57184">
    <property type="entry name" value="Growth factor receptor domain"/>
    <property type="match status" value="1"/>
</dbReference>
<comment type="caution">
    <text evidence="2">The sequence shown here is derived from an EMBL/GenBank/DDBJ whole genome shotgun (WGS) entry which is preliminary data.</text>
</comment>
<proteinExistence type="predicted"/>
<dbReference type="Proteomes" id="UP000075635">
    <property type="component" value="Unassembled WGS sequence"/>
</dbReference>
<feature type="region of interest" description="Disordered" evidence="1">
    <location>
        <begin position="16"/>
        <end position="44"/>
    </location>
</feature>
<protein>
    <submittedName>
        <fullName evidence="2">Uncharacterized protein</fullName>
    </submittedName>
</protein>
<evidence type="ECO:0000313" key="2">
    <source>
        <dbReference type="EMBL" id="KYF87136.1"/>
    </source>
</evidence>
<dbReference type="AlphaFoldDB" id="A0A150S468"/>
<gene>
    <name evidence="2" type="ORF">BE17_05020</name>
</gene>